<name>A0A560F278_9PROT</name>
<keyword evidence="2" id="KW-1185">Reference proteome</keyword>
<organism evidence="1 2">
    <name type="scientific">Nitrospirillum amazonense</name>
    <dbReference type="NCBI Taxonomy" id="28077"/>
    <lineage>
        <taxon>Bacteria</taxon>
        <taxon>Pseudomonadati</taxon>
        <taxon>Pseudomonadota</taxon>
        <taxon>Alphaproteobacteria</taxon>
        <taxon>Rhodospirillales</taxon>
        <taxon>Azospirillaceae</taxon>
        <taxon>Nitrospirillum</taxon>
    </lineage>
</organism>
<accession>A0A560F278</accession>
<gene>
    <name evidence="1" type="ORF">FBZ88_12968</name>
</gene>
<dbReference type="AlphaFoldDB" id="A0A560F278"/>
<sequence length="157" mass="16616">MTKLREPLSFEDAVELCLGVLGKGPVMAATNRQYPTVKGWTDADKNKPIPAMMASILDCAMVRAGYAPPFLAVMNAAVDRARRDAHIIAAPHVRLVECLTTLGKISQEISTAMHPDSDGGATLTKAELAGILLAIDADAEALGRLRRDVLALQAGAP</sequence>
<comment type="caution">
    <text evidence="1">The sequence shown here is derived from an EMBL/GenBank/DDBJ whole genome shotgun (WGS) entry which is preliminary data.</text>
</comment>
<evidence type="ECO:0000313" key="2">
    <source>
        <dbReference type="Proteomes" id="UP000316545"/>
    </source>
</evidence>
<dbReference type="EMBL" id="VITO01000029">
    <property type="protein sequence ID" value="TWB15615.1"/>
    <property type="molecule type" value="Genomic_DNA"/>
</dbReference>
<dbReference type="Proteomes" id="UP000316545">
    <property type="component" value="Unassembled WGS sequence"/>
</dbReference>
<evidence type="ECO:0008006" key="3">
    <source>
        <dbReference type="Google" id="ProtNLM"/>
    </source>
</evidence>
<reference evidence="1 2" key="1">
    <citation type="submission" date="2019-06" db="EMBL/GenBank/DDBJ databases">
        <title>Genomic Encyclopedia of Type Strains, Phase IV (KMG-V): Genome sequencing to study the core and pangenomes of soil and plant-associated prokaryotes.</title>
        <authorList>
            <person name="Whitman W."/>
        </authorList>
    </citation>
    <scope>NUCLEOTIDE SEQUENCE [LARGE SCALE GENOMIC DNA]</scope>
    <source>
        <strain evidence="1 2">BR 11865</strain>
    </source>
</reference>
<proteinExistence type="predicted"/>
<protein>
    <recommendedName>
        <fullName evidence="3">Phage regulatory protein CII</fullName>
    </recommendedName>
</protein>
<dbReference type="RefSeq" id="WP_145620211.1">
    <property type="nucleotide sequence ID" value="NZ_VITO01000029.1"/>
</dbReference>
<evidence type="ECO:0000313" key="1">
    <source>
        <dbReference type="EMBL" id="TWB15615.1"/>
    </source>
</evidence>